<organism evidence="2 3">
    <name type="scientific">Bacillus rhizoplanae</name>
    <dbReference type="NCBI Taxonomy" id="2880966"/>
    <lineage>
        <taxon>Bacteria</taxon>
        <taxon>Bacillati</taxon>
        <taxon>Bacillota</taxon>
        <taxon>Bacilli</taxon>
        <taxon>Bacillales</taxon>
        <taxon>Bacillaceae</taxon>
        <taxon>Bacillus</taxon>
    </lineage>
</organism>
<proteinExistence type="predicted"/>
<evidence type="ECO:0000313" key="3">
    <source>
        <dbReference type="Proteomes" id="UP000789423"/>
    </source>
</evidence>
<sequence length="199" mass="22707">MEGSYFYFLAWMGWIVATFFLKKDTFRLCVSAAILLFISCSQTVISISSFTISVNALLLGGISFVGIAVYSVWKKIYTLLCALIIAMLYTSFSLIELYDPIWIVINRTWMLSGILVYTSILLHRDRLLRIWGLYVGVLQGELFVAFVLKNFNFPYQLGSLQFFNMIAVSTMFFSLLYGVGKIMTYTGQFKQKQVKEGQG</sequence>
<feature type="transmembrane region" description="Helical" evidence="1">
    <location>
        <begin position="6"/>
        <end position="21"/>
    </location>
</feature>
<feature type="transmembrane region" description="Helical" evidence="1">
    <location>
        <begin position="101"/>
        <end position="123"/>
    </location>
</feature>
<accession>A0ABM8Y7P7</accession>
<evidence type="ECO:0000313" key="2">
    <source>
        <dbReference type="EMBL" id="CAG9611750.1"/>
    </source>
</evidence>
<keyword evidence="3" id="KW-1185">Reference proteome</keyword>
<feature type="transmembrane region" description="Helical" evidence="1">
    <location>
        <begin position="130"/>
        <end position="148"/>
    </location>
</feature>
<dbReference type="EMBL" id="CAKJTI010000003">
    <property type="protein sequence ID" value="CAG9611750.1"/>
    <property type="molecule type" value="Genomic_DNA"/>
</dbReference>
<keyword evidence="1" id="KW-0472">Membrane</keyword>
<dbReference type="InterPro" id="IPR014617">
    <property type="entry name" value="YphA_Bacsu"/>
</dbReference>
<keyword evidence="1" id="KW-0812">Transmembrane</keyword>
<reference evidence="2 3" key="1">
    <citation type="submission" date="2021-10" db="EMBL/GenBank/DDBJ databases">
        <authorList>
            <person name="Criscuolo A."/>
        </authorList>
    </citation>
    <scope>NUCLEOTIDE SEQUENCE [LARGE SCALE GENOMIC DNA]</scope>
    <source>
        <strain evidence="3">CIP 111899</strain>
    </source>
</reference>
<dbReference type="RefSeq" id="WP_230574007.1">
    <property type="nucleotide sequence ID" value="NZ_CAKJTI010000003.1"/>
</dbReference>
<dbReference type="Proteomes" id="UP000789423">
    <property type="component" value="Unassembled WGS sequence"/>
</dbReference>
<feature type="transmembrane region" description="Helical" evidence="1">
    <location>
        <begin position="28"/>
        <end position="45"/>
    </location>
</feature>
<feature type="transmembrane region" description="Helical" evidence="1">
    <location>
        <begin position="77"/>
        <end position="95"/>
    </location>
</feature>
<dbReference type="Pfam" id="PF24124">
    <property type="entry name" value="YphA"/>
    <property type="match status" value="1"/>
</dbReference>
<dbReference type="PIRSF" id="PIRSF036710">
    <property type="entry name" value="YphA_Bacsu"/>
    <property type="match status" value="1"/>
</dbReference>
<comment type="caution">
    <text evidence="2">The sequence shown here is derived from an EMBL/GenBank/DDBJ whole genome shotgun (WGS) entry which is preliminary data.</text>
</comment>
<feature type="transmembrane region" description="Helical" evidence="1">
    <location>
        <begin position="51"/>
        <end position="70"/>
    </location>
</feature>
<evidence type="ECO:0000256" key="1">
    <source>
        <dbReference type="SAM" id="Phobius"/>
    </source>
</evidence>
<gene>
    <name evidence="2" type="ORF">BACCIP111899_00922</name>
</gene>
<protein>
    <submittedName>
        <fullName evidence="2">Uncharacterized protein</fullName>
    </submittedName>
</protein>
<name>A0ABM8Y7P7_9BACI</name>
<keyword evidence="1" id="KW-1133">Transmembrane helix</keyword>
<feature type="transmembrane region" description="Helical" evidence="1">
    <location>
        <begin position="160"/>
        <end position="180"/>
    </location>
</feature>